<dbReference type="EMBL" id="SJPJ01000001">
    <property type="protein sequence ID" value="TWT82675.1"/>
    <property type="molecule type" value="Genomic_DNA"/>
</dbReference>
<feature type="signal peptide" evidence="1">
    <location>
        <begin position="1"/>
        <end position="20"/>
    </location>
</feature>
<dbReference type="Proteomes" id="UP000315010">
    <property type="component" value="Unassembled WGS sequence"/>
</dbReference>
<name>A0A5C5Z645_9BACT</name>
<dbReference type="InterPro" id="IPR029475">
    <property type="entry name" value="DUF6807"/>
</dbReference>
<evidence type="ECO:0000256" key="1">
    <source>
        <dbReference type="SAM" id="SignalP"/>
    </source>
</evidence>
<dbReference type="RefSeq" id="WP_419194569.1">
    <property type="nucleotide sequence ID" value="NZ_SJPJ01000001.1"/>
</dbReference>
<evidence type="ECO:0000313" key="3">
    <source>
        <dbReference type="Proteomes" id="UP000315010"/>
    </source>
</evidence>
<reference evidence="2 3" key="1">
    <citation type="submission" date="2019-02" db="EMBL/GenBank/DDBJ databases">
        <title>Deep-cultivation of Planctomycetes and their phenomic and genomic characterization uncovers novel biology.</title>
        <authorList>
            <person name="Wiegand S."/>
            <person name="Jogler M."/>
            <person name="Boedeker C."/>
            <person name="Pinto D."/>
            <person name="Vollmers J."/>
            <person name="Rivas-Marin E."/>
            <person name="Kohn T."/>
            <person name="Peeters S.H."/>
            <person name="Heuer A."/>
            <person name="Rast P."/>
            <person name="Oberbeckmann S."/>
            <person name="Bunk B."/>
            <person name="Jeske O."/>
            <person name="Meyerdierks A."/>
            <person name="Storesund J.E."/>
            <person name="Kallscheuer N."/>
            <person name="Luecker S."/>
            <person name="Lage O.M."/>
            <person name="Pohl T."/>
            <person name="Merkel B.J."/>
            <person name="Hornburger P."/>
            <person name="Mueller R.-W."/>
            <person name="Bruemmer F."/>
            <person name="Labrenz M."/>
            <person name="Spormann A.M."/>
            <person name="Op Den Camp H."/>
            <person name="Overmann J."/>
            <person name="Amann R."/>
            <person name="Jetten M.S.M."/>
            <person name="Mascher T."/>
            <person name="Medema M.H."/>
            <person name="Devos D.P."/>
            <person name="Kaster A.-K."/>
            <person name="Ovreas L."/>
            <person name="Rohde M."/>
            <person name="Galperin M.Y."/>
            <person name="Jogler C."/>
        </authorList>
    </citation>
    <scope>NUCLEOTIDE SEQUENCE [LARGE SCALE GENOMIC DNA]</scope>
    <source>
        <strain evidence="2 3">CA13</strain>
    </source>
</reference>
<evidence type="ECO:0008006" key="4">
    <source>
        <dbReference type="Google" id="ProtNLM"/>
    </source>
</evidence>
<proteinExistence type="predicted"/>
<dbReference type="Pfam" id="PF14100">
    <property type="entry name" value="DUF6807"/>
    <property type="match status" value="1"/>
</dbReference>
<keyword evidence="1" id="KW-0732">Signal</keyword>
<sequence length="336" mass="37275" precursor="true">MTLRHLLALTAFAAATSLAAATSARCDDNVQQSLAIETNYAWKTNDGSVALLAQKTPTQKDEIVWQFHFGDTLTKPYFHPLNLPGGNTLTWASPDDHPWHYGLWFSWKFINGVNYWEEDRATGKSNGTTDWNDVRVQLDSDHSARFEMDLTYHVPDQAPVLTEHRTIEIAPPNSLDDYTIDWTATFKSSADGVVLDRTPLPDQPGGKAYGGYAGLSVRLARDAALFKANDSEGHIQEQQSRHRFRADAVDYAGSIGDSSGGIAILSHPANLNSPSHWYVIRDTSGPMTYFSPAVIQDAPRTLAKNESFTLRYRIIVHSGRFDAAGLKEISSEFSQK</sequence>
<feature type="chain" id="PRO_5022763931" description="Methane oxygenase PmoA" evidence="1">
    <location>
        <begin position="21"/>
        <end position="336"/>
    </location>
</feature>
<gene>
    <name evidence="2" type="ORF">CA13_41380</name>
</gene>
<dbReference type="AlphaFoldDB" id="A0A5C5Z645"/>
<protein>
    <recommendedName>
        <fullName evidence="4">Methane oxygenase PmoA</fullName>
    </recommendedName>
</protein>
<comment type="caution">
    <text evidence="2">The sequence shown here is derived from an EMBL/GenBank/DDBJ whole genome shotgun (WGS) entry which is preliminary data.</text>
</comment>
<keyword evidence="3" id="KW-1185">Reference proteome</keyword>
<evidence type="ECO:0000313" key="2">
    <source>
        <dbReference type="EMBL" id="TWT82675.1"/>
    </source>
</evidence>
<accession>A0A5C5Z645</accession>
<organism evidence="2 3">
    <name type="scientific">Novipirellula herctigrandis</name>
    <dbReference type="NCBI Taxonomy" id="2527986"/>
    <lineage>
        <taxon>Bacteria</taxon>
        <taxon>Pseudomonadati</taxon>
        <taxon>Planctomycetota</taxon>
        <taxon>Planctomycetia</taxon>
        <taxon>Pirellulales</taxon>
        <taxon>Pirellulaceae</taxon>
        <taxon>Novipirellula</taxon>
    </lineage>
</organism>